<keyword evidence="1" id="KW-0808">Transferase</keyword>
<evidence type="ECO:0000259" key="3">
    <source>
        <dbReference type="Pfam" id="PF00534"/>
    </source>
</evidence>
<dbReference type="Pfam" id="PF00534">
    <property type="entry name" value="Glycos_transf_1"/>
    <property type="match status" value="1"/>
</dbReference>
<proteinExistence type="predicted"/>
<dbReference type="CDD" id="cd03809">
    <property type="entry name" value="GT4_MtfB-like"/>
    <property type="match status" value="1"/>
</dbReference>
<reference evidence="4 5" key="1">
    <citation type="submission" date="2024-09" db="EMBL/GenBank/DDBJ databases">
        <authorList>
            <person name="Sun Q."/>
            <person name="Mori K."/>
        </authorList>
    </citation>
    <scope>NUCLEOTIDE SEQUENCE [LARGE SCALE GENOMIC DNA]</scope>
    <source>
        <strain evidence="4 5">KCTC 23076</strain>
    </source>
</reference>
<evidence type="ECO:0000313" key="4">
    <source>
        <dbReference type="EMBL" id="MFC0681404.1"/>
    </source>
</evidence>
<comment type="caution">
    <text evidence="4">The sequence shown here is derived from an EMBL/GenBank/DDBJ whole genome shotgun (WGS) entry which is preliminary data.</text>
</comment>
<dbReference type="RefSeq" id="WP_386674002.1">
    <property type="nucleotide sequence ID" value="NZ_JBHLTG010000008.1"/>
</dbReference>
<accession>A0ABV6RWP9</accession>
<keyword evidence="5" id="KW-1185">Reference proteome</keyword>
<feature type="region of interest" description="Disordered" evidence="2">
    <location>
        <begin position="338"/>
        <end position="363"/>
    </location>
</feature>
<dbReference type="PANTHER" id="PTHR46401">
    <property type="entry name" value="GLYCOSYLTRANSFERASE WBBK-RELATED"/>
    <property type="match status" value="1"/>
</dbReference>
<dbReference type="Gene3D" id="3.40.50.2000">
    <property type="entry name" value="Glycogen Phosphorylase B"/>
    <property type="match status" value="2"/>
</dbReference>
<feature type="compositionally biased region" description="Basic and acidic residues" evidence="2">
    <location>
        <begin position="354"/>
        <end position="363"/>
    </location>
</feature>
<evidence type="ECO:0000256" key="1">
    <source>
        <dbReference type="ARBA" id="ARBA00022679"/>
    </source>
</evidence>
<evidence type="ECO:0000256" key="2">
    <source>
        <dbReference type="SAM" id="MobiDB-lite"/>
    </source>
</evidence>
<dbReference type="InterPro" id="IPR001296">
    <property type="entry name" value="Glyco_trans_1"/>
</dbReference>
<name>A0ABV6RWP9_9GAMM</name>
<dbReference type="EMBL" id="JBHLTG010000008">
    <property type="protein sequence ID" value="MFC0681404.1"/>
    <property type="molecule type" value="Genomic_DNA"/>
</dbReference>
<sequence>MKRPRRVYVNEAFRPQRVSGQQRYATEISDRLPAGFVRLRPEGFWARSKLHTWLWVQTVLPLRSRRGVLISMTARAPLWHPRHVLVVHDLFVIEHPEWFSRTYQLTHAPLQRLQMSTAKAIVTVSEPVAAQVRKQWPNAHVRVAPNAPSPVFSEAGPKDPHALAVRGLTPGRYLVTVGSLEPRKNLSRLAAAYAELSEAQRAALPLVVVGGSADIYRDAAVAWPAEVQLAGYVSDDELRALYGGAAAVVFVSLAEGFGLPLVEASAAGTPRLIVSDLEVFRWICQDAATYVDPTSTASVAAAIAEVADGLPPGTGRIDPNRFSWEASAATIAATATIGSGRSTPPARTAIEAHPAAEDTRKNG</sequence>
<gene>
    <name evidence="4" type="ORF">ACFFGH_26540</name>
</gene>
<dbReference type="SUPFAM" id="SSF53756">
    <property type="entry name" value="UDP-Glycosyltransferase/glycogen phosphorylase"/>
    <property type="match status" value="1"/>
</dbReference>
<protein>
    <submittedName>
        <fullName evidence="4">Glycosyltransferase family 4 protein</fullName>
    </submittedName>
</protein>
<evidence type="ECO:0000313" key="5">
    <source>
        <dbReference type="Proteomes" id="UP001589896"/>
    </source>
</evidence>
<dbReference type="PANTHER" id="PTHR46401:SF2">
    <property type="entry name" value="GLYCOSYLTRANSFERASE WBBK-RELATED"/>
    <property type="match status" value="1"/>
</dbReference>
<organism evidence="4 5">
    <name type="scientific">Lysobacter korlensis</name>
    <dbReference type="NCBI Taxonomy" id="553636"/>
    <lineage>
        <taxon>Bacteria</taxon>
        <taxon>Pseudomonadati</taxon>
        <taxon>Pseudomonadota</taxon>
        <taxon>Gammaproteobacteria</taxon>
        <taxon>Lysobacterales</taxon>
        <taxon>Lysobacteraceae</taxon>
        <taxon>Lysobacter</taxon>
    </lineage>
</organism>
<feature type="domain" description="Glycosyl transferase family 1" evidence="3">
    <location>
        <begin position="172"/>
        <end position="306"/>
    </location>
</feature>
<dbReference type="Proteomes" id="UP001589896">
    <property type="component" value="Unassembled WGS sequence"/>
</dbReference>